<name>A0A941CW87_9BACI</name>
<protein>
    <submittedName>
        <fullName evidence="4">Fe-S cluster assembly protein SufD</fullName>
    </submittedName>
</protein>
<evidence type="ECO:0000259" key="2">
    <source>
        <dbReference type="Pfam" id="PF01458"/>
    </source>
</evidence>
<dbReference type="NCBIfam" id="TIGR01981">
    <property type="entry name" value="sufD"/>
    <property type="match status" value="1"/>
</dbReference>
<proteinExistence type="inferred from homology"/>
<dbReference type="Pfam" id="PF19295">
    <property type="entry name" value="SufBD_N"/>
    <property type="match status" value="1"/>
</dbReference>
<evidence type="ECO:0000259" key="3">
    <source>
        <dbReference type="Pfam" id="PF19295"/>
    </source>
</evidence>
<dbReference type="EMBL" id="JAGSIE010000013">
    <property type="protein sequence ID" value="MBR7553548.1"/>
    <property type="molecule type" value="Genomic_DNA"/>
</dbReference>
<keyword evidence="5" id="KW-1185">Reference proteome</keyword>
<reference evidence="4 5" key="1">
    <citation type="submission" date="2021-04" db="EMBL/GenBank/DDBJ databases">
        <title>Allobacillus sp. nov. SKP8-2 isolated from shrimp paste.</title>
        <authorList>
            <person name="Tanasupawat S."/>
            <person name="Yiamsombat S."/>
            <person name="Kanchanasin P."/>
            <person name="Kuncharoen N."/>
        </authorList>
    </citation>
    <scope>NUCLEOTIDE SEQUENCE [LARGE SCALE GENOMIC DNA]</scope>
    <source>
        <strain evidence="4 5">SKP8-2</strain>
    </source>
</reference>
<dbReference type="Pfam" id="PF01458">
    <property type="entry name" value="SUFBD_core"/>
    <property type="match status" value="1"/>
</dbReference>
<dbReference type="AlphaFoldDB" id="A0A941CW87"/>
<dbReference type="GO" id="GO:0016226">
    <property type="term" value="P:iron-sulfur cluster assembly"/>
    <property type="evidence" value="ECO:0007669"/>
    <property type="project" value="InterPro"/>
</dbReference>
<dbReference type="InterPro" id="IPR037284">
    <property type="entry name" value="SUF_FeS_clus_asmbl_SufBD_sf"/>
</dbReference>
<accession>A0A941CW87</accession>
<dbReference type="InterPro" id="IPR045595">
    <property type="entry name" value="SufBD_N"/>
</dbReference>
<dbReference type="InterPro" id="IPR000825">
    <property type="entry name" value="SUF_FeS_clus_asmbl_SufBD_core"/>
</dbReference>
<dbReference type="PANTHER" id="PTHR30508">
    <property type="entry name" value="FES CLUSTER ASSEMBLY PROTEIN SUF"/>
    <property type="match status" value="1"/>
</dbReference>
<dbReference type="SUPFAM" id="SSF101960">
    <property type="entry name" value="Stabilizer of iron transporter SufD"/>
    <property type="match status" value="1"/>
</dbReference>
<evidence type="ECO:0000313" key="4">
    <source>
        <dbReference type="EMBL" id="MBR7553548.1"/>
    </source>
</evidence>
<dbReference type="InterPro" id="IPR011542">
    <property type="entry name" value="SUF_FeS_clus_asmbl_SufD"/>
</dbReference>
<dbReference type="PANTHER" id="PTHR30508:SF1">
    <property type="entry name" value="UPF0051 PROTEIN ABCI8, CHLOROPLASTIC-RELATED"/>
    <property type="match status" value="1"/>
</dbReference>
<gene>
    <name evidence="4" type="primary">sufD</name>
    <name evidence="4" type="ORF">KC820_05195</name>
</gene>
<comment type="similarity">
    <text evidence="1">Belongs to the iron-sulfur cluster assembly SufBD family.</text>
</comment>
<feature type="domain" description="SUF system FeS cluster assembly SufBD N-terminal" evidence="3">
    <location>
        <begin position="91"/>
        <end position="173"/>
    </location>
</feature>
<evidence type="ECO:0000256" key="1">
    <source>
        <dbReference type="ARBA" id="ARBA00043967"/>
    </source>
</evidence>
<sequence>MAVDTKLPYDEQYITEYSQKRNEPEWFRNIRLEALRQSEDLPMAKANKTRIIDWNFTNFKHDVAGEPIQDFDTLPEQIRVLLGEEGSAKNLIIVRNNDVAYANLSQDLKDKGVIFEDIFTAMNEHSELVQKYFMQDGVAVDENKMTARHAALMNSGVFVYVPKNVVVDEPIQVVFWQEDDEAGMINHVLLVAEENSEVTYLENYYSANANKESVANLVSEVFAHQNAKVSYGAVDNFAEGTTTYVNRRGVADRDANIEWALGQMNDGNTISENTTHLKGDNSICNAKSVSVGRGKQRQNFTAKIVNWGKDSDGYILQHGVMKDQSTAYFDGIGKIEHGATRANAEQESRILMLDEGARGDANPILLIDEDDVTAGHAASVGRVDPMQLYYMMSRGISKEDAERLIIHGFLDPVVREIPIETVQKQLKEVIEGKVY</sequence>
<feature type="domain" description="SUF system FeS cluster assembly SufBD core" evidence="2">
    <location>
        <begin position="176"/>
        <end position="409"/>
    </location>
</feature>
<dbReference type="InterPro" id="IPR055346">
    <property type="entry name" value="Fe-S_cluster_assembly_SufBD"/>
</dbReference>
<organism evidence="4 5">
    <name type="scientific">Allobacillus saliphilus</name>
    <dbReference type="NCBI Taxonomy" id="2912308"/>
    <lineage>
        <taxon>Bacteria</taxon>
        <taxon>Bacillati</taxon>
        <taxon>Bacillota</taxon>
        <taxon>Bacilli</taxon>
        <taxon>Bacillales</taxon>
        <taxon>Bacillaceae</taxon>
        <taxon>Allobacillus</taxon>
    </lineage>
</organism>
<comment type="caution">
    <text evidence="4">The sequence shown here is derived from an EMBL/GenBank/DDBJ whole genome shotgun (WGS) entry which is preliminary data.</text>
</comment>
<dbReference type="Proteomes" id="UP000675431">
    <property type="component" value="Unassembled WGS sequence"/>
</dbReference>
<dbReference type="RefSeq" id="WP_212368874.1">
    <property type="nucleotide sequence ID" value="NZ_JAGSIE010000013.1"/>
</dbReference>
<evidence type="ECO:0000313" key="5">
    <source>
        <dbReference type="Proteomes" id="UP000675431"/>
    </source>
</evidence>